<dbReference type="InterPro" id="IPR036388">
    <property type="entry name" value="WH-like_DNA-bd_sf"/>
</dbReference>
<dbReference type="Gene3D" id="1.25.40.10">
    <property type="entry name" value="Tetratricopeptide repeat domain"/>
    <property type="match status" value="2"/>
</dbReference>
<feature type="domain" description="OmpR/PhoB-type" evidence="7">
    <location>
        <begin position="76"/>
        <end position="175"/>
    </location>
</feature>
<evidence type="ECO:0000256" key="3">
    <source>
        <dbReference type="ARBA" id="ARBA00023125"/>
    </source>
</evidence>
<dbReference type="Proteomes" id="UP000248627">
    <property type="component" value="Unassembled WGS sequence"/>
</dbReference>
<dbReference type="SMART" id="SM01043">
    <property type="entry name" value="BTAD"/>
    <property type="match status" value="1"/>
</dbReference>
<evidence type="ECO:0000256" key="6">
    <source>
        <dbReference type="SAM" id="MobiDB-lite"/>
    </source>
</evidence>
<feature type="compositionally biased region" description="Basic residues" evidence="6">
    <location>
        <begin position="69"/>
        <end position="78"/>
    </location>
</feature>
<evidence type="ECO:0000259" key="7">
    <source>
        <dbReference type="PROSITE" id="PS51755"/>
    </source>
</evidence>
<feature type="region of interest" description="Disordered" evidence="6">
    <location>
        <begin position="1"/>
        <end position="80"/>
    </location>
</feature>
<dbReference type="Pfam" id="PF13424">
    <property type="entry name" value="TPR_12"/>
    <property type="match status" value="1"/>
</dbReference>
<dbReference type="SUPFAM" id="SSF46894">
    <property type="entry name" value="C-terminal effector domain of the bipartite response regulators"/>
    <property type="match status" value="1"/>
</dbReference>
<sequence>MSSTRSSARCPPPPVTRTTTRHTDAAGPNPLPADRDGRRSPTRGRWPSSCSRLTDGRYPGHSKCDTNRHGPHWQRDRRRTNGEVSRMLRISVLGPVQVERDERPVRLGPQLVTLLSILLVEPGATVAVARIIDLMWHDDARAGARATLRSHVSHLRRALPGAALVNAGTGYRLDVPPEAVDAYRFERWCQQARGLVAADEPDLTERGTTLLADALALWRGPAFADVADRPWALPRIAQLDAARRAAQRGYAEALCALGRHAEAIPQLSGAVVDDPYDEEVRRLLARALYAERRVDEAAEVCRTGLALLRERGLDAPELAELHRDVLRRRLPSPHRPTDRGKLVRPCLLPPDPPQFVGRAAELAEAGRLLPGGTLLVSGAAGVGKSVFALRLAHTVRADFPDGQLHVSMRGFDATGAPMSAAEALATFLDALGVPPERLPSTVDAQAGLYRELLAQRRMLVVLDNVRDAEQVRPLLPGTPDCAAVVVSRNQLPGLVVAEAARPLRLDLLTRIESRKLIAHRIGAARLAAEPAAVERILDACGRLPLALAIVAARAATHPEFGLDALAGELGGLDAFSGADHDVDVRSVFSWSYRHLGPAAARLFRLLAAQTGPDLTAAAAASLAGEPPERVRPALRELAAAHLVVEQLPGRYRLHDLLRAYADELGRDDPQRPAAARRVLDHYLHSALAADALIWPHRDPLGVPPPADGVTGEEFAGREAALAWFTAEHPVLLAASEQAARIGLDGHVWRLAWTMTNFLARRGHWADWVRVGLAGVAAAERVGDRTAQAEAHRLVGGGYVRLREFAEARAHYLRALELFDAAGDLVGEGFTRRSLGWLCEQRGDVAAALRHDQRALELFRQVGHERGEANALNSVGWCHALLGEYEQGGTALPAIGGPAGTARRSGRHGRCLGQPGVRLPSPRPRPGSLLLPAGSRPLSTVGGPVERGTHAAPPGRDRAGRRRSGQRPPLMAAGAGHPRRVGAPGRRSGPDIAGRPG</sequence>
<feature type="DNA-binding region" description="OmpR/PhoB-type" evidence="5">
    <location>
        <begin position="76"/>
        <end position="175"/>
    </location>
</feature>
<reference evidence="8 9" key="1">
    <citation type="submission" date="2018-01" db="EMBL/GenBank/DDBJ databases">
        <title>Draft genome sequence of Jishengella endophytica.</title>
        <authorList>
            <person name="Sahin N."/>
            <person name="Ay H."/>
            <person name="Saygin H."/>
        </authorList>
    </citation>
    <scope>NUCLEOTIDE SEQUENCE [LARGE SCALE GENOMIC DNA]</scope>
    <source>
        <strain evidence="8 9">DSM 45430</strain>
    </source>
</reference>
<accession>A0A2W2D3M3</accession>
<evidence type="ECO:0000313" key="9">
    <source>
        <dbReference type="Proteomes" id="UP000248627"/>
    </source>
</evidence>
<evidence type="ECO:0000256" key="5">
    <source>
        <dbReference type="PROSITE-ProRule" id="PRU01091"/>
    </source>
</evidence>
<protein>
    <recommendedName>
        <fullName evidence="7">OmpR/PhoB-type domain-containing protein</fullName>
    </recommendedName>
</protein>
<dbReference type="GO" id="GO:0003677">
    <property type="term" value="F:DNA binding"/>
    <property type="evidence" value="ECO:0007669"/>
    <property type="project" value="UniProtKB-UniRule"/>
</dbReference>
<comment type="caution">
    <text evidence="8">The sequence shown here is derived from an EMBL/GenBank/DDBJ whole genome shotgun (WGS) entry which is preliminary data.</text>
</comment>
<dbReference type="InterPro" id="IPR051677">
    <property type="entry name" value="AfsR-DnrI-RedD_regulator"/>
</dbReference>
<comment type="similarity">
    <text evidence="1">Belongs to the AfsR/DnrI/RedD regulatory family.</text>
</comment>
<dbReference type="InterPro" id="IPR001867">
    <property type="entry name" value="OmpR/PhoB-type_DNA-bd"/>
</dbReference>
<dbReference type="GO" id="GO:0000160">
    <property type="term" value="P:phosphorelay signal transduction system"/>
    <property type="evidence" value="ECO:0007669"/>
    <property type="project" value="InterPro"/>
</dbReference>
<dbReference type="AlphaFoldDB" id="A0A2W2D3M3"/>
<keyword evidence="9" id="KW-1185">Reference proteome</keyword>
<dbReference type="EMBL" id="POTX01000044">
    <property type="protein sequence ID" value="PZF98228.1"/>
    <property type="molecule type" value="Genomic_DNA"/>
</dbReference>
<dbReference type="CDD" id="cd15831">
    <property type="entry name" value="BTAD"/>
    <property type="match status" value="1"/>
</dbReference>
<dbReference type="SUPFAM" id="SSF52540">
    <property type="entry name" value="P-loop containing nucleoside triphosphate hydrolases"/>
    <property type="match status" value="1"/>
</dbReference>
<dbReference type="PROSITE" id="PS51755">
    <property type="entry name" value="OMPR_PHOB"/>
    <property type="match status" value="1"/>
</dbReference>
<evidence type="ECO:0000256" key="4">
    <source>
        <dbReference type="ARBA" id="ARBA00023163"/>
    </source>
</evidence>
<dbReference type="SUPFAM" id="SSF48452">
    <property type="entry name" value="TPR-like"/>
    <property type="match status" value="2"/>
</dbReference>
<dbReference type="InterPro" id="IPR011990">
    <property type="entry name" value="TPR-like_helical_dom_sf"/>
</dbReference>
<evidence type="ECO:0000256" key="2">
    <source>
        <dbReference type="ARBA" id="ARBA00023015"/>
    </source>
</evidence>
<evidence type="ECO:0000256" key="1">
    <source>
        <dbReference type="ARBA" id="ARBA00005820"/>
    </source>
</evidence>
<name>A0A2W2D3M3_9ACTN</name>
<dbReference type="SMART" id="SM00028">
    <property type="entry name" value="TPR"/>
    <property type="match status" value="3"/>
</dbReference>
<dbReference type="Gene3D" id="1.10.10.10">
    <property type="entry name" value="Winged helix-like DNA-binding domain superfamily/Winged helix DNA-binding domain"/>
    <property type="match status" value="1"/>
</dbReference>
<feature type="compositionally biased region" description="Low complexity" evidence="6">
    <location>
        <begin position="914"/>
        <end position="934"/>
    </location>
</feature>
<gene>
    <name evidence="8" type="ORF">C1I93_09470</name>
</gene>
<dbReference type="SMART" id="SM00862">
    <property type="entry name" value="Trans_reg_C"/>
    <property type="match status" value="1"/>
</dbReference>
<dbReference type="InterPro" id="IPR027417">
    <property type="entry name" value="P-loop_NTPase"/>
</dbReference>
<organism evidence="8 9">
    <name type="scientific">Micromonospora endophytica</name>
    <dbReference type="NCBI Taxonomy" id="515350"/>
    <lineage>
        <taxon>Bacteria</taxon>
        <taxon>Bacillati</taxon>
        <taxon>Actinomycetota</taxon>
        <taxon>Actinomycetes</taxon>
        <taxon>Micromonosporales</taxon>
        <taxon>Micromonosporaceae</taxon>
        <taxon>Micromonospora</taxon>
    </lineage>
</organism>
<dbReference type="InterPro" id="IPR005158">
    <property type="entry name" value="BTAD"/>
</dbReference>
<dbReference type="Pfam" id="PF03704">
    <property type="entry name" value="BTAD"/>
    <property type="match status" value="1"/>
</dbReference>
<keyword evidence="3 5" id="KW-0238">DNA-binding</keyword>
<keyword evidence="2" id="KW-0805">Transcription regulation</keyword>
<evidence type="ECO:0000313" key="8">
    <source>
        <dbReference type="EMBL" id="PZF98228.1"/>
    </source>
</evidence>
<dbReference type="OrthoDB" id="581105at2"/>
<dbReference type="Pfam" id="PF00486">
    <property type="entry name" value="Trans_reg_C"/>
    <property type="match status" value="1"/>
</dbReference>
<feature type="region of interest" description="Disordered" evidence="6">
    <location>
        <begin position="895"/>
        <end position="996"/>
    </location>
</feature>
<proteinExistence type="inferred from homology"/>
<dbReference type="GO" id="GO:0043531">
    <property type="term" value="F:ADP binding"/>
    <property type="evidence" value="ECO:0007669"/>
    <property type="project" value="InterPro"/>
</dbReference>
<dbReference type="InterPro" id="IPR016032">
    <property type="entry name" value="Sig_transdc_resp-reg_C-effctor"/>
</dbReference>
<dbReference type="Gene3D" id="3.40.50.300">
    <property type="entry name" value="P-loop containing nucleotide triphosphate hydrolases"/>
    <property type="match status" value="1"/>
</dbReference>
<dbReference type="PANTHER" id="PTHR35807:SF1">
    <property type="entry name" value="TRANSCRIPTIONAL REGULATOR REDD"/>
    <property type="match status" value="1"/>
</dbReference>
<keyword evidence="4" id="KW-0804">Transcription</keyword>
<dbReference type="PRINTS" id="PR00364">
    <property type="entry name" value="DISEASERSIST"/>
</dbReference>
<dbReference type="InterPro" id="IPR019734">
    <property type="entry name" value="TPR_rpt"/>
</dbReference>
<dbReference type="PANTHER" id="PTHR35807">
    <property type="entry name" value="TRANSCRIPTIONAL REGULATOR REDD-RELATED"/>
    <property type="match status" value="1"/>
</dbReference>
<dbReference type="GO" id="GO:0006355">
    <property type="term" value="P:regulation of DNA-templated transcription"/>
    <property type="evidence" value="ECO:0007669"/>
    <property type="project" value="InterPro"/>
</dbReference>